<dbReference type="SUPFAM" id="SSF52096">
    <property type="entry name" value="ClpP/crotonase"/>
    <property type="match status" value="1"/>
</dbReference>
<evidence type="ECO:0008006" key="5">
    <source>
        <dbReference type="Google" id="ProtNLM"/>
    </source>
</evidence>
<sequence>MENNGAVPRVLCSMTKPWLSLLLATAFTAAVAGCSGSEPSAGPDAKAPVVTLGEDRSAAAVDGLRGTTPAQATPDFTYWPPATLEGGSARVSCHYDYDKQGDGERIGALEFFNLVDVLSECRDAGMVRLRYKGKIDAGFTALMARVTEIADRMEIRNRVLDIDSAGGQVEEAIRVGDQMAEATWSIWVREGSVCHSACVLVLAAGDTRSIAGKVGIHRLMRLKSTATTRVELNDELRDVTQQLRDYLSRNGVGADLADRMMTIPARNLLLLTTAELRQYGLSGTNAAQEDLDRIRVARKCGEDFARRRDAFGRAFDDQCMQPGAAFEVLADCGRALRGEFGFPDERCPDETPLARFDNATDTSPPSLLRQ</sequence>
<dbReference type="AlphaFoldDB" id="A0A562LWM4"/>
<name>A0A562LWM4_9GAMM</name>
<evidence type="ECO:0000256" key="2">
    <source>
        <dbReference type="SAM" id="SignalP"/>
    </source>
</evidence>
<evidence type="ECO:0000313" key="3">
    <source>
        <dbReference type="EMBL" id="TWI12045.1"/>
    </source>
</evidence>
<comment type="caution">
    <text evidence="3">The sequence shown here is derived from an EMBL/GenBank/DDBJ whole genome shotgun (WGS) entry which is preliminary data.</text>
</comment>
<feature type="region of interest" description="Disordered" evidence="1">
    <location>
        <begin position="351"/>
        <end position="370"/>
    </location>
</feature>
<organism evidence="3 4">
    <name type="scientific">Aerolutibacter ruishenii</name>
    <dbReference type="NCBI Taxonomy" id="686800"/>
    <lineage>
        <taxon>Bacteria</taxon>
        <taxon>Pseudomonadati</taxon>
        <taxon>Pseudomonadota</taxon>
        <taxon>Gammaproteobacteria</taxon>
        <taxon>Lysobacterales</taxon>
        <taxon>Lysobacteraceae</taxon>
        <taxon>Aerolutibacter</taxon>
    </lineage>
</organism>
<feature type="compositionally biased region" description="Polar residues" evidence="1">
    <location>
        <begin position="359"/>
        <end position="370"/>
    </location>
</feature>
<protein>
    <recommendedName>
        <fullName evidence="5">Secreted protein</fullName>
    </recommendedName>
</protein>
<evidence type="ECO:0000256" key="1">
    <source>
        <dbReference type="SAM" id="MobiDB-lite"/>
    </source>
</evidence>
<reference evidence="3 4" key="1">
    <citation type="journal article" date="2015" name="Stand. Genomic Sci.">
        <title>Genomic Encyclopedia of Bacterial and Archaeal Type Strains, Phase III: the genomes of soil and plant-associated and newly described type strains.</title>
        <authorList>
            <person name="Whitman W.B."/>
            <person name="Woyke T."/>
            <person name="Klenk H.P."/>
            <person name="Zhou Y."/>
            <person name="Lilburn T.G."/>
            <person name="Beck B.J."/>
            <person name="De Vos P."/>
            <person name="Vandamme P."/>
            <person name="Eisen J.A."/>
            <person name="Garrity G."/>
            <person name="Hugenholtz P."/>
            <person name="Kyrpides N.C."/>
        </authorList>
    </citation>
    <scope>NUCLEOTIDE SEQUENCE [LARGE SCALE GENOMIC DNA]</scope>
    <source>
        <strain evidence="3 4">CGMCC 1.10136</strain>
    </source>
</reference>
<keyword evidence="2" id="KW-0732">Signal</keyword>
<dbReference type="Proteomes" id="UP000316471">
    <property type="component" value="Unassembled WGS sequence"/>
</dbReference>
<evidence type="ECO:0000313" key="4">
    <source>
        <dbReference type="Proteomes" id="UP000316471"/>
    </source>
</evidence>
<feature type="chain" id="PRO_5022062534" description="Secreted protein" evidence="2">
    <location>
        <begin position="33"/>
        <end position="370"/>
    </location>
</feature>
<proteinExistence type="predicted"/>
<gene>
    <name evidence="3" type="ORF">IP93_01326</name>
</gene>
<dbReference type="InterPro" id="IPR029045">
    <property type="entry name" value="ClpP/crotonase-like_dom_sf"/>
</dbReference>
<keyword evidence="4" id="KW-1185">Reference proteome</keyword>
<dbReference type="EMBL" id="VLKP01000004">
    <property type="protein sequence ID" value="TWI12045.1"/>
    <property type="molecule type" value="Genomic_DNA"/>
</dbReference>
<accession>A0A562LWM4</accession>
<dbReference type="Gene3D" id="3.90.226.10">
    <property type="entry name" value="2-enoyl-CoA Hydratase, Chain A, domain 1"/>
    <property type="match status" value="1"/>
</dbReference>
<feature type="signal peptide" evidence="2">
    <location>
        <begin position="1"/>
        <end position="32"/>
    </location>
</feature>